<comment type="subcellular location">
    <subcellularLocation>
        <location evidence="1">Cell membrane</location>
        <topology evidence="1">Multi-pass membrane protein</topology>
    </subcellularLocation>
</comment>
<feature type="transmembrane region" description="Helical" evidence="6">
    <location>
        <begin position="70"/>
        <end position="95"/>
    </location>
</feature>
<dbReference type="InterPro" id="IPR051791">
    <property type="entry name" value="Pra-immunoreactive"/>
</dbReference>
<keyword evidence="5 6" id="KW-0472">Membrane</keyword>
<feature type="transmembrane region" description="Helical" evidence="6">
    <location>
        <begin position="102"/>
        <end position="122"/>
    </location>
</feature>
<keyword evidence="10" id="KW-1185">Reference proteome</keyword>
<sequence>MYTIVVKGKPQGPYTLDELKQMEIFPDTFVRKPGMDDYKEAHEIDELRQLLGFLKPKHLPQYFASFDQRLMAWAIDYFIITLVYAVIVAIAIVFIEEKELRMNLVIVGFALIPLTKFIYSVFADSSKIQGTIGKKLMDIKVTDDNGTKVNLGKSFIRNTSKLISNMAFGFGYIYLFLNKKQQCLHDVIAGTLVVKDRLL</sequence>
<organism evidence="9 10">
    <name type="scientific">Pedobacter ureilyticus</name>
    <dbReference type="NCBI Taxonomy" id="1393051"/>
    <lineage>
        <taxon>Bacteria</taxon>
        <taxon>Pseudomonadati</taxon>
        <taxon>Bacteroidota</taxon>
        <taxon>Sphingobacteriia</taxon>
        <taxon>Sphingobacteriales</taxon>
        <taxon>Sphingobacteriaceae</taxon>
        <taxon>Pedobacter</taxon>
    </lineage>
</organism>
<evidence type="ECO:0000256" key="2">
    <source>
        <dbReference type="ARBA" id="ARBA00022475"/>
    </source>
</evidence>
<evidence type="ECO:0000256" key="3">
    <source>
        <dbReference type="ARBA" id="ARBA00022692"/>
    </source>
</evidence>
<evidence type="ECO:0000256" key="5">
    <source>
        <dbReference type="ARBA" id="ARBA00023136"/>
    </source>
</evidence>
<dbReference type="RefSeq" id="WP_246076931.1">
    <property type="nucleotide sequence ID" value="NZ_SSHJ02000001.1"/>
</dbReference>
<accession>A0ABW9J2I4</accession>
<proteinExistence type="predicted"/>
<comment type="caution">
    <text evidence="9">The sequence shown here is derived from an EMBL/GenBank/DDBJ whole genome shotgun (WGS) entry which is preliminary data.</text>
</comment>
<feature type="domain" description="GYF" evidence="8">
    <location>
        <begin position="4"/>
        <end position="47"/>
    </location>
</feature>
<evidence type="ECO:0000256" key="4">
    <source>
        <dbReference type="ARBA" id="ARBA00022989"/>
    </source>
</evidence>
<evidence type="ECO:0000256" key="1">
    <source>
        <dbReference type="ARBA" id="ARBA00004651"/>
    </source>
</evidence>
<dbReference type="Proteomes" id="UP001517247">
    <property type="component" value="Unassembled WGS sequence"/>
</dbReference>
<dbReference type="InterPro" id="IPR010432">
    <property type="entry name" value="RDD"/>
</dbReference>
<evidence type="ECO:0000259" key="7">
    <source>
        <dbReference type="Pfam" id="PF06271"/>
    </source>
</evidence>
<keyword evidence="2" id="KW-1003">Cell membrane</keyword>
<gene>
    <name evidence="9" type="ORF">E6A44_004070</name>
</gene>
<feature type="domain" description="RDD" evidence="7">
    <location>
        <begin position="64"/>
        <end position="190"/>
    </location>
</feature>
<keyword evidence="4 6" id="KW-1133">Transmembrane helix</keyword>
<dbReference type="EMBL" id="SSHJ02000001">
    <property type="protein sequence ID" value="MFN0254733.1"/>
    <property type="molecule type" value="Genomic_DNA"/>
</dbReference>
<dbReference type="Pfam" id="PF06271">
    <property type="entry name" value="RDD"/>
    <property type="match status" value="1"/>
</dbReference>
<evidence type="ECO:0000313" key="9">
    <source>
        <dbReference type="EMBL" id="MFN0254733.1"/>
    </source>
</evidence>
<evidence type="ECO:0000313" key="10">
    <source>
        <dbReference type="Proteomes" id="UP001517247"/>
    </source>
</evidence>
<dbReference type="PANTHER" id="PTHR36115">
    <property type="entry name" value="PROLINE-RICH ANTIGEN HOMOLOG-RELATED"/>
    <property type="match status" value="1"/>
</dbReference>
<evidence type="ECO:0000259" key="8">
    <source>
        <dbReference type="Pfam" id="PF14237"/>
    </source>
</evidence>
<protein>
    <submittedName>
        <fullName evidence="9">RDD family protein</fullName>
    </submittedName>
</protein>
<reference evidence="9 10" key="1">
    <citation type="submission" date="2024-12" db="EMBL/GenBank/DDBJ databases">
        <authorList>
            <person name="Hu S."/>
        </authorList>
    </citation>
    <scope>NUCLEOTIDE SEQUENCE [LARGE SCALE GENOMIC DNA]</scope>
    <source>
        <strain evidence="9 10">THG-T11</strain>
    </source>
</reference>
<dbReference type="Pfam" id="PF14237">
    <property type="entry name" value="GYF_2"/>
    <property type="match status" value="1"/>
</dbReference>
<evidence type="ECO:0000256" key="6">
    <source>
        <dbReference type="SAM" id="Phobius"/>
    </source>
</evidence>
<dbReference type="InterPro" id="IPR025640">
    <property type="entry name" value="GYF_2"/>
</dbReference>
<name>A0ABW9J2I4_9SPHI</name>
<keyword evidence="3 6" id="KW-0812">Transmembrane</keyword>